<protein>
    <submittedName>
        <fullName evidence="1">Uncharacterized protein</fullName>
    </submittedName>
</protein>
<proteinExistence type="predicted"/>
<dbReference type="Proteomes" id="UP000799771">
    <property type="component" value="Unassembled WGS sequence"/>
</dbReference>
<dbReference type="GeneID" id="54402562"/>
<name>A0A6A5ZXU0_9PLEO</name>
<keyword evidence="2" id="KW-1185">Reference proteome</keyword>
<dbReference type="RefSeq" id="XP_033518117.1">
    <property type="nucleotide sequence ID" value="XM_033662130.1"/>
</dbReference>
<dbReference type="EMBL" id="ML977522">
    <property type="protein sequence ID" value="KAF2123723.1"/>
    <property type="molecule type" value="Genomic_DNA"/>
</dbReference>
<organism evidence="1 2">
    <name type="scientific">Dothidotthia symphoricarpi CBS 119687</name>
    <dbReference type="NCBI Taxonomy" id="1392245"/>
    <lineage>
        <taxon>Eukaryota</taxon>
        <taxon>Fungi</taxon>
        <taxon>Dikarya</taxon>
        <taxon>Ascomycota</taxon>
        <taxon>Pezizomycotina</taxon>
        <taxon>Dothideomycetes</taxon>
        <taxon>Pleosporomycetidae</taxon>
        <taxon>Pleosporales</taxon>
        <taxon>Dothidotthiaceae</taxon>
        <taxon>Dothidotthia</taxon>
    </lineage>
</organism>
<evidence type="ECO:0000313" key="2">
    <source>
        <dbReference type="Proteomes" id="UP000799771"/>
    </source>
</evidence>
<reference evidence="1" key="1">
    <citation type="journal article" date="2020" name="Stud. Mycol.">
        <title>101 Dothideomycetes genomes: a test case for predicting lifestyles and emergence of pathogens.</title>
        <authorList>
            <person name="Haridas S."/>
            <person name="Albert R."/>
            <person name="Binder M."/>
            <person name="Bloem J."/>
            <person name="Labutti K."/>
            <person name="Salamov A."/>
            <person name="Andreopoulos B."/>
            <person name="Baker S."/>
            <person name="Barry K."/>
            <person name="Bills G."/>
            <person name="Bluhm B."/>
            <person name="Cannon C."/>
            <person name="Castanera R."/>
            <person name="Culley D."/>
            <person name="Daum C."/>
            <person name="Ezra D."/>
            <person name="Gonzalez J."/>
            <person name="Henrissat B."/>
            <person name="Kuo A."/>
            <person name="Liang C."/>
            <person name="Lipzen A."/>
            <person name="Lutzoni F."/>
            <person name="Magnuson J."/>
            <person name="Mondo S."/>
            <person name="Nolan M."/>
            <person name="Ohm R."/>
            <person name="Pangilinan J."/>
            <person name="Park H.-J."/>
            <person name="Ramirez L."/>
            <person name="Alfaro M."/>
            <person name="Sun H."/>
            <person name="Tritt A."/>
            <person name="Yoshinaga Y."/>
            <person name="Zwiers L.-H."/>
            <person name="Turgeon B."/>
            <person name="Goodwin S."/>
            <person name="Spatafora J."/>
            <person name="Crous P."/>
            <person name="Grigoriev I."/>
        </authorList>
    </citation>
    <scope>NUCLEOTIDE SEQUENCE</scope>
    <source>
        <strain evidence="1">CBS 119687</strain>
    </source>
</reference>
<sequence length="165" mass="18212">MQALSESFRLRRLAIEAWVGHLDCCGRCCVVVVHNNMSTVEAFETGHTTVFGVELAAMLKLPQATRRIYQPWVTALAAGVTPTVRVSGDAEVARDDCKKACIPLQSRGSQAYTLSSKTFQLFILRACVCSMSVLSARLRMLPVWAFVNPILQDSTAEVVIRDIDH</sequence>
<evidence type="ECO:0000313" key="1">
    <source>
        <dbReference type="EMBL" id="KAF2123723.1"/>
    </source>
</evidence>
<dbReference type="AlphaFoldDB" id="A0A6A5ZXU0"/>
<gene>
    <name evidence="1" type="ORF">P153DRAFT_144936</name>
</gene>
<accession>A0A6A5ZXU0</accession>